<organism evidence="1 2">
    <name type="scientific">Phaeovulum vinaykumarii</name>
    <dbReference type="NCBI Taxonomy" id="407234"/>
    <lineage>
        <taxon>Bacteria</taxon>
        <taxon>Pseudomonadati</taxon>
        <taxon>Pseudomonadota</taxon>
        <taxon>Alphaproteobacteria</taxon>
        <taxon>Rhodobacterales</taxon>
        <taxon>Paracoccaceae</taxon>
        <taxon>Phaeovulum</taxon>
    </lineage>
</organism>
<accession>A0A1N7M876</accession>
<name>A0A1N7M876_9RHOB</name>
<gene>
    <name evidence="1" type="ORF">SAMN05421795_10646</name>
</gene>
<dbReference type="EMBL" id="FTOM01000006">
    <property type="protein sequence ID" value="SIS82288.1"/>
    <property type="molecule type" value="Genomic_DNA"/>
</dbReference>
<protein>
    <submittedName>
        <fullName evidence="1">Uncharacterized protein</fullName>
    </submittedName>
</protein>
<reference evidence="2" key="1">
    <citation type="submission" date="2017-01" db="EMBL/GenBank/DDBJ databases">
        <authorList>
            <person name="Varghese N."/>
            <person name="Submissions S."/>
        </authorList>
    </citation>
    <scope>NUCLEOTIDE SEQUENCE [LARGE SCALE GENOMIC DNA]</scope>
    <source>
        <strain evidence="2">DSM 18714</strain>
    </source>
</reference>
<dbReference type="AlphaFoldDB" id="A0A1N7M876"/>
<dbReference type="STRING" id="407234.SAMN05421795_10646"/>
<evidence type="ECO:0000313" key="2">
    <source>
        <dbReference type="Proteomes" id="UP000186098"/>
    </source>
</evidence>
<keyword evidence="2" id="KW-1185">Reference proteome</keyword>
<dbReference type="Proteomes" id="UP000186098">
    <property type="component" value="Unassembled WGS sequence"/>
</dbReference>
<sequence length="101" mass="10714">MLPDTNPEPRGLFVGRVWRPDLVGGLELLAPCDLQAIKACGVTFAQSVLERVIEEKAAGDATAAETIRARVRAVIGDSQSGLRPGSEQAMQVKALLQAEGM</sequence>
<evidence type="ECO:0000313" key="1">
    <source>
        <dbReference type="EMBL" id="SIS82288.1"/>
    </source>
</evidence>
<proteinExistence type="predicted"/>